<gene>
    <name evidence="1" type="ORF">HYPSUDRAFT_32040</name>
</gene>
<organism evidence="1 2">
    <name type="scientific">Hypholoma sublateritium (strain FD-334 SS-4)</name>
    <dbReference type="NCBI Taxonomy" id="945553"/>
    <lineage>
        <taxon>Eukaryota</taxon>
        <taxon>Fungi</taxon>
        <taxon>Dikarya</taxon>
        <taxon>Basidiomycota</taxon>
        <taxon>Agaricomycotina</taxon>
        <taxon>Agaricomycetes</taxon>
        <taxon>Agaricomycetidae</taxon>
        <taxon>Agaricales</taxon>
        <taxon>Agaricineae</taxon>
        <taxon>Strophariaceae</taxon>
        <taxon>Hypholoma</taxon>
    </lineage>
</organism>
<reference evidence="2" key="1">
    <citation type="submission" date="2014-04" db="EMBL/GenBank/DDBJ databases">
        <title>Evolutionary Origins and Diversification of the Mycorrhizal Mutualists.</title>
        <authorList>
            <consortium name="DOE Joint Genome Institute"/>
            <consortium name="Mycorrhizal Genomics Consortium"/>
            <person name="Kohler A."/>
            <person name="Kuo A."/>
            <person name="Nagy L.G."/>
            <person name="Floudas D."/>
            <person name="Copeland A."/>
            <person name="Barry K.W."/>
            <person name="Cichocki N."/>
            <person name="Veneault-Fourrey C."/>
            <person name="LaButti K."/>
            <person name="Lindquist E.A."/>
            <person name="Lipzen A."/>
            <person name="Lundell T."/>
            <person name="Morin E."/>
            <person name="Murat C."/>
            <person name="Riley R."/>
            <person name="Ohm R."/>
            <person name="Sun H."/>
            <person name="Tunlid A."/>
            <person name="Henrissat B."/>
            <person name="Grigoriev I.V."/>
            <person name="Hibbett D.S."/>
            <person name="Martin F."/>
        </authorList>
    </citation>
    <scope>NUCLEOTIDE SEQUENCE [LARGE SCALE GENOMIC DNA]</scope>
    <source>
        <strain evidence="2">FD-334 SS-4</strain>
    </source>
</reference>
<keyword evidence="2" id="KW-1185">Reference proteome</keyword>
<evidence type="ECO:0000313" key="1">
    <source>
        <dbReference type="EMBL" id="KJA29998.1"/>
    </source>
</evidence>
<protein>
    <submittedName>
        <fullName evidence="1">Uncharacterized protein</fullName>
    </submittedName>
</protein>
<dbReference type="AlphaFoldDB" id="A0A0D2N0S1"/>
<sequence>MTSPHRPLRSLLPPTTSPSTLIRSAPLLSAALVFFSTCCCVSACAKSTLSSEVCAHHNCETIVSRNFPQPPT</sequence>
<proteinExistence type="predicted"/>
<name>A0A0D2N0S1_HYPSF</name>
<accession>A0A0D2N0S1</accession>
<dbReference type="Proteomes" id="UP000054270">
    <property type="component" value="Unassembled WGS sequence"/>
</dbReference>
<dbReference type="EMBL" id="KN817518">
    <property type="protein sequence ID" value="KJA29998.1"/>
    <property type="molecule type" value="Genomic_DNA"/>
</dbReference>
<evidence type="ECO:0000313" key="2">
    <source>
        <dbReference type="Proteomes" id="UP000054270"/>
    </source>
</evidence>